<dbReference type="EMBL" id="GECZ01013374">
    <property type="protein sequence ID" value="JAS56395.1"/>
    <property type="molecule type" value="Transcribed_RNA"/>
</dbReference>
<dbReference type="AlphaFoldDB" id="A0A1B6G1T5"/>
<name>A0A1B6G1T5_9HEMI</name>
<organism evidence="1">
    <name type="scientific">Cuerna arida</name>
    <dbReference type="NCBI Taxonomy" id="1464854"/>
    <lineage>
        <taxon>Eukaryota</taxon>
        <taxon>Metazoa</taxon>
        <taxon>Ecdysozoa</taxon>
        <taxon>Arthropoda</taxon>
        <taxon>Hexapoda</taxon>
        <taxon>Insecta</taxon>
        <taxon>Pterygota</taxon>
        <taxon>Neoptera</taxon>
        <taxon>Paraneoptera</taxon>
        <taxon>Hemiptera</taxon>
        <taxon>Auchenorrhyncha</taxon>
        <taxon>Membracoidea</taxon>
        <taxon>Cicadellidae</taxon>
        <taxon>Cicadellinae</taxon>
        <taxon>Proconiini</taxon>
        <taxon>Cuerna</taxon>
    </lineage>
</organism>
<proteinExistence type="predicted"/>
<feature type="non-terminal residue" evidence="1">
    <location>
        <position position="1"/>
    </location>
</feature>
<feature type="non-terminal residue" evidence="1">
    <location>
        <position position="114"/>
    </location>
</feature>
<gene>
    <name evidence="1" type="ORF">g.5131</name>
</gene>
<protein>
    <submittedName>
        <fullName evidence="1">Uncharacterized protein</fullName>
    </submittedName>
</protein>
<accession>A0A1B6G1T5</accession>
<sequence length="114" mass="12800">TVGNTVYPTFKAACSALGLLEDDIHWDHALEEAALSDSPSKIRLLYAMMIVFCQVSNPLLLWQKHQESLSEDLKRQMEKECESINVQHLSGFISNHCLALIEDLVLSMGGQRLN</sequence>
<reference evidence="1" key="1">
    <citation type="submission" date="2015-11" db="EMBL/GenBank/DDBJ databases">
        <title>De novo transcriptome assembly of four potential Pierce s Disease insect vectors from Arizona vineyards.</title>
        <authorList>
            <person name="Tassone E.E."/>
        </authorList>
    </citation>
    <scope>NUCLEOTIDE SEQUENCE</scope>
</reference>
<evidence type="ECO:0000313" key="1">
    <source>
        <dbReference type="EMBL" id="JAS56395.1"/>
    </source>
</evidence>